<dbReference type="STRING" id="1271860.SAMN05216174_113115"/>
<dbReference type="CDD" id="cd08278">
    <property type="entry name" value="benzyl_alcohol_DH"/>
    <property type="match status" value="1"/>
</dbReference>
<evidence type="ECO:0000259" key="8">
    <source>
        <dbReference type="Pfam" id="PF08240"/>
    </source>
</evidence>
<feature type="domain" description="Alcohol dehydrogenase-like C-terminal" evidence="7">
    <location>
        <begin position="197"/>
        <end position="318"/>
    </location>
</feature>
<evidence type="ECO:0000313" key="10">
    <source>
        <dbReference type="Proteomes" id="UP000199501"/>
    </source>
</evidence>
<organism evidence="9 10">
    <name type="scientific">Actinokineospora iranica</name>
    <dbReference type="NCBI Taxonomy" id="1271860"/>
    <lineage>
        <taxon>Bacteria</taxon>
        <taxon>Bacillati</taxon>
        <taxon>Actinomycetota</taxon>
        <taxon>Actinomycetes</taxon>
        <taxon>Pseudonocardiales</taxon>
        <taxon>Pseudonocardiaceae</taxon>
        <taxon>Actinokineospora</taxon>
    </lineage>
</organism>
<dbReference type="OrthoDB" id="3265141at2"/>
<protein>
    <submittedName>
        <fullName evidence="9">Aryl-alcohol dehydrogenase</fullName>
    </submittedName>
</protein>
<evidence type="ECO:0000256" key="2">
    <source>
        <dbReference type="ARBA" id="ARBA00008072"/>
    </source>
</evidence>
<dbReference type="GO" id="GO:0016491">
    <property type="term" value="F:oxidoreductase activity"/>
    <property type="evidence" value="ECO:0007669"/>
    <property type="project" value="UniProtKB-KW"/>
</dbReference>
<dbReference type="InterPro" id="IPR013154">
    <property type="entry name" value="ADH-like_N"/>
</dbReference>
<dbReference type="Gene3D" id="3.40.50.720">
    <property type="entry name" value="NAD(P)-binding Rossmann-like Domain"/>
    <property type="match status" value="1"/>
</dbReference>
<dbReference type="InterPro" id="IPR013149">
    <property type="entry name" value="ADH-like_C"/>
</dbReference>
<dbReference type="Pfam" id="PF00107">
    <property type="entry name" value="ADH_zinc_N"/>
    <property type="match status" value="1"/>
</dbReference>
<proteinExistence type="inferred from homology"/>
<dbReference type="InterPro" id="IPR002328">
    <property type="entry name" value="ADH_Zn_CS"/>
</dbReference>
<dbReference type="Gene3D" id="3.90.180.10">
    <property type="entry name" value="Medium-chain alcohol dehydrogenases, catalytic domain"/>
    <property type="match status" value="1"/>
</dbReference>
<feature type="domain" description="Alcohol dehydrogenase-like N-terminal" evidence="8">
    <location>
        <begin position="27"/>
        <end position="155"/>
    </location>
</feature>
<dbReference type="Pfam" id="PF08240">
    <property type="entry name" value="ADH_N"/>
    <property type="match status" value="1"/>
</dbReference>
<evidence type="ECO:0000256" key="1">
    <source>
        <dbReference type="ARBA" id="ARBA00001947"/>
    </source>
</evidence>
<dbReference type="GO" id="GO:0008270">
    <property type="term" value="F:zinc ion binding"/>
    <property type="evidence" value="ECO:0007669"/>
    <property type="project" value="InterPro"/>
</dbReference>
<dbReference type="RefSeq" id="WP_091454970.1">
    <property type="nucleotide sequence ID" value="NZ_FMZZ01000013.1"/>
</dbReference>
<evidence type="ECO:0000256" key="6">
    <source>
        <dbReference type="RuleBase" id="RU361277"/>
    </source>
</evidence>
<keyword evidence="3 6" id="KW-0479">Metal-binding</keyword>
<dbReference type="SUPFAM" id="SSF51735">
    <property type="entry name" value="NAD(P)-binding Rossmann-fold domains"/>
    <property type="match status" value="1"/>
</dbReference>
<evidence type="ECO:0000256" key="4">
    <source>
        <dbReference type="ARBA" id="ARBA00022833"/>
    </source>
</evidence>
<comment type="similarity">
    <text evidence="2 6">Belongs to the zinc-containing alcohol dehydrogenase family.</text>
</comment>
<comment type="cofactor">
    <cofactor evidence="1 6">
        <name>Zn(2+)</name>
        <dbReference type="ChEBI" id="CHEBI:29105"/>
    </cofactor>
</comment>
<dbReference type="PROSITE" id="PS00059">
    <property type="entry name" value="ADH_ZINC"/>
    <property type="match status" value="1"/>
</dbReference>
<sequence length="367" mass="37963">MKVEAAVTERTGAPFTLGELDLEAPRPGEILVRLAGVGVCHTDLVARDQGLPVPLPAVLGHEGAGVVEDVGAGVEHLRPGDHVVLTFDHCGACRRCAQGRPALCARFMARNFSGVRPDGSTPLRRGTTPVRGRFFGQSSFATHAIATSANAIQVPTDLPLSLLGPLACGIQTGAGSVLNSLRCPAGSSIAVFGTGSVACAAVLAAALSGCTTIIVVGRDPAKLRFAAELGATHTLPVTDHVVADIQDITGGGADHSLETTAAPAILRHAVDCLDYGGICGHLGAAAVGTEVSLDMSALLFSRQIRGIVEGDSRPADFIPTLIALHRQGRFPFDKLIATYPLGEIDTAVAESAHRDRPKAVVIPDQER</sequence>
<dbReference type="PANTHER" id="PTHR43350">
    <property type="entry name" value="NAD-DEPENDENT ALCOHOL DEHYDROGENASE"/>
    <property type="match status" value="1"/>
</dbReference>
<dbReference type="PANTHER" id="PTHR43350:SF21">
    <property type="entry name" value="S-NITROSOMYCOTHIOL REDUCTASE MSCR"/>
    <property type="match status" value="1"/>
</dbReference>
<keyword evidence="4 6" id="KW-0862">Zinc</keyword>
<evidence type="ECO:0000256" key="5">
    <source>
        <dbReference type="ARBA" id="ARBA00023002"/>
    </source>
</evidence>
<dbReference type="InterPro" id="IPR036291">
    <property type="entry name" value="NAD(P)-bd_dom_sf"/>
</dbReference>
<dbReference type="SUPFAM" id="SSF50129">
    <property type="entry name" value="GroES-like"/>
    <property type="match status" value="1"/>
</dbReference>
<dbReference type="EMBL" id="FMZZ01000013">
    <property type="protein sequence ID" value="SDD57487.1"/>
    <property type="molecule type" value="Genomic_DNA"/>
</dbReference>
<accession>A0A1G6VWX4</accession>
<name>A0A1G6VWX4_9PSEU</name>
<gene>
    <name evidence="9" type="ORF">SAMN05216174_113115</name>
</gene>
<keyword evidence="10" id="KW-1185">Reference proteome</keyword>
<dbReference type="InterPro" id="IPR011032">
    <property type="entry name" value="GroES-like_sf"/>
</dbReference>
<reference evidence="10" key="1">
    <citation type="submission" date="2016-10" db="EMBL/GenBank/DDBJ databases">
        <authorList>
            <person name="Varghese N."/>
            <person name="Submissions S."/>
        </authorList>
    </citation>
    <scope>NUCLEOTIDE SEQUENCE [LARGE SCALE GENOMIC DNA]</scope>
    <source>
        <strain evidence="10">IBRC-M 10403</strain>
    </source>
</reference>
<dbReference type="Proteomes" id="UP000199501">
    <property type="component" value="Unassembled WGS sequence"/>
</dbReference>
<dbReference type="AlphaFoldDB" id="A0A1G6VWX4"/>
<keyword evidence="5" id="KW-0560">Oxidoreductase</keyword>
<evidence type="ECO:0000313" key="9">
    <source>
        <dbReference type="EMBL" id="SDD57487.1"/>
    </source>
</evidence>
<evidence type="ECO:0000256" key="3">
    <source>
        <dbReference type="ARBA" id="ARBA00022723"/>
    </source>
</evidence>
<evidence type="ECO:0000259" key="7">
    <source>
        <dbReference type="Pfam" id="PF00107"/>
    </source>
</evidence>